<keyword evidence="5" id="KW-1185">Reference proteome</keyword>
<dbReference type="InterPro" id="IPR029063">
    <property type="entry name" value="SAM-dependent_MTases_sf"/>
</dbReference>
<sequence>MQNTPQLTDRKALEIFRRRAGREGGMFLQTTAADDLQDRLSMVNRTFRAPAIVTPFPEIWAGRFPKAVIISDDDVLSLQPGAHDVVIHAMALHWANDPVGQLIQCRHALKSDGLLLTASFGGQTLHELRASLAQAESELTGGLSPRILPMGEIRDMGGLLQRAGFALPVADGFPVTASYESAFHLMKDLRAMGEANALTNRRRSFSRRGVFQRAAEIYQQNFSIDERVQATFDLIFMTGWAPDPSQQKPLRPGSAQQRLADALDTKESKLP</sequence>
<evidence type="ECO:0000313" key="4">
    <source>
        <dbReference type="EMBL" id="CUK24610.1"/>
    </source>
</evidence>
<dbReference type="Proteomes" id="UP000051184">
    <property type="component" value="Unassembled WGS sequence"/>
</dbReference>
<feature type="region of interest" description="Disordered" evidence="3">
    <location>
        <begin position="243"/>
        <end position="271"/>
    </location>
</feature>
<accession>A0A0P1ITS9</accession>
<keyword evidence="1" id="KW-0489">Methyltransferase</keyword>
<name>A0A0P1ITS9_9RHOB</name>
<dbReference type="RefSeq" id="WP_058313606.1">
    <property type="nucleotide sequence ID" value="NZ_CYTO01000004.1"/>
</dbReference>
<evidence type="ECO:0000313" key="5">
    <source>
        <dbReference type="Proteomes" id="UP000051184"/>
    </source>
</evidence>
<dbReference type="GO" id="GO:0008168">
    <property type="term" value="F:methyltransferase activity"/>
    <property type="evidence" value="ECO:0007669"/>
    <property type="project" value="UniProtKB-KW"/>
</dbReference>
<evidence type="ECO:0000256" key="1">
    <source>
        <dbReference type="ARBA" id="ARBA00022603"/>
    </source>
</evidence>
<evidence type="ECO:0000256" key="3">
    <source>
        <dbReference type="SAM" id="MobiDB-lite"/>
    </source>
</evidence>
<dbReference type="PANTHER" id="PTHR13090">
    <property type="entry name" value="ARGININE-HYDROXYLASE NDUFAF5, MITOCHONDRIAL"/>
    <property type="match status" value="1"/>
</dbReference>
<dbReference type="STRING" id="1715691.TA5113_00458"/>
<reference evidence="5" key="1">
    <citation type="submission" date="2015-09" db="EMBL/GenBank/DDBJ databases">
        <authorList>
            <person name="Rodrigo-Torres Lidia"/>
            <person name="Arahal R.David."/>
        </authorList>
    </citation>
    <scope>NUCLEOTIDE SEQUENCE [LARGE SCALE GENOMIC DNA]</scope>
    <source>
        <strain evidence="5">CECT 5114</strain>
    </source>
</reference>
<protein>
    <submittedName>
        <fullName evidence="4">Biotin biosynthesis protein BioC</fullName>
    </submittedName>
</protein>
<feature type="compositionally biased region" description="Basic and acidic residues" evidence="3">
    <location>
        <begin position="261"/>
        <end position="271"/>
    </location>
</feature>
<dbReference type="SUPFAM" id="SSF53335">
    <property type="entry name" value="S-adenosyl-L-methionine-dependent methyltransferases"/>
    <property type="match status" value="1"/>
</dbReference>
<dbReference type="GO" id="GO:0032259">
    <property type="term" value="P:methylation"/>
    <property type="evidence" value="ECO:0007669"/>
    <property type="project" value="UniProtKB-KW"/>
</dbReference>
<organism evidence="4 5">
    <name type="scientific">Cognatishimia activa</name>
    <dbReference type="NCBI Taxonomy" id="1715691"/>
    <lineage>
        <taxon>Bacteria</taxon>
        <taxon>Pseudomonadati</taxon>
        <taxon>Pseudomonadota</taxon>
        <taxon>Alphaproteobacteria</taxon>
        <taxon>Rhodobacterales</taxon>
        <taxon>Paracoccaceae</taxon>
        <taxon>Cognatishimia</taxon>
    </lineage>
</organism>
<dbReference type="PANTHER" id="PTHR13090:SF1">
    <property type="entry name" value="ARGININE-HYDROXYLASE NDUFAF5, MITOCHONDRIAL"/>
    <property type="match status" value="1"/>
</dbReference>
<dbReference type="Gene3D" id="3.40.50.150">
    <property type="entry name" value="Vaccinia Virus protein VP39"/>
    <property type="match status" value="1"/>
</dbReference>
<dbReference type="InterPro" id="IPR050602">
    <property type="entry name" value="Malonyl-ACP_OMT"/>
</dbReference>
<keyword evidence="2" id="KW-0808">Transferase</keyword>
<dbReference type="EMBL" id="CYUE01000002">
    <property type="protein sequence ID" value="CUK24610.1"/>
    <property type="molecule type" value="Genomic_DNA"/>
</dbReference>
<proteinExistence type="predicted"/>
<dbReference type="OrthoDB" id="9793723at2"/>
<dbReference type="AlphaFoldDB" id="A0A0P1ITS9"/>
<gene>
    <name evidence="4" type="ORF">TA5114_00395</name>
</gene>
<evidence type="ECO:0000256" key="2">
    <source>
        <dbReference type="ARBA" id="ARBA00022679"/>
    </source>
</evidence>